<dbReference type="AlphaFoldDB" id="A0A6A6UEU2"/>
<proteinExistence type="predicted"/>
<evidence type="ECO:0000256" key="1">
    <source>
        <dbReference type="SAM" id="MobiDB-lite"/>
    </source>
</evidence>
<reference evidence="2" key="1">
    <citation type="journal article" date="2020" name="Stud. Mycol.">
        <title>101 Dothideomycetes genomes: a test case for predicting lifestyles and emergence of pathogens.</title>
        <authorList>
            <person name="Haridas S."/>
            <person name="Albert R."/>
            <person name="Binder M."/>
            <person name="Bloem J."/>
            <person name="Labutti K."/>
            <person name="Salamov A."/>
            <person name="Andreopoulos B."/>
            <person name="Baker S."/>
            <person name="Barry K."/>
            <person name="Bills G."/>
            <person name="Bluhm B."/>
            <person name="Cannon C."/>
            <person name="Castanera R."/>
            <person name="Culley D."/>
            <person name="Daum C."/>
            <person name="Ezra D."/>
            <person name="Gonzalez J."/>
            <person name="Henrissat B."/>
            <person name="Kuo A."/>
            <person name="Liang C."/>
            <person name="Lipzen A."/>
            <person name="Lutzoni F."/>
            <person name="Magnuson J."/>
            <person name="Mondo S."/>
            <person name="Nolan M."/>
            <person name="Ohm R."/>
            <person name="Pangilinan J."/>
            <person name="Park H.-J."/>
            <person name="Ramirez L."/>
            <person name="Alfaro M."/>
            <person name="Sun H."/>
            <person name="Tritt A."/>
            <person name="Yoshinaga Y."/>
            <person name="Zwiers L.-H."/>
            <person name="Turgeon B."/>
            <person name="Goodwin S."/>
            <person name="Spatafora J."/>
            <person name="Crous P."/>
            <person name="Grigoriev I."/>
        </authorList>
    </citation>
    <scope>NUCLEOTIDE SEQUENCE</scope>
    <source>
        <strain evidence="2">CBS 115976</strain>
    </source>
</reference>
<dbReference type="EMBL" id="MU004235">
    <property type="protein sequence ID" value="KAF2669608.1"/>
    <property type="molecule type" value="Genomic_DNA"/>
</dbReference>
<evidence type="ECO:0000313" key="2">
    <source>
        <dbReference type="EMBL" id="KAF2669608.1"/>
    </source>
</evidence>
<accession>A0A6A6UEU2</accession>
<feature type="region of interest" description="Disordered" evidence="1">
    <location>
        <begin position="160"/>
        <end position="179"/>
    </location>
</feature>
<sequence length="179" mass="20330">MALWPPHELQVNPTLPSPNTPQLRHHLSLPPRSISLPSNRQQNITLAKMQNPPHQPPRNWIAVNQSIQAFSQQLQALTASIINAQGTIVNPGRTFCSERPTFRVTSLDDLDDILDTFVESFDHAWGKKEKGEKPWPRDCPLCQTKFCHLLCPYLKASEKQKAEEAQEDEEEQNFKSSGL</sequence>
<organism evidence="2 3">
    <name type="scientific">Microthyrium microscopicum</name>
    <dbReference type="NCBI Taxonomy" id="703497"/>
    <lineage>
        <taxon>Eukaryota</taxon>
        <taxon>Fungi</taxon>
        <taxon>Dikarya</taxon>
        <taxon>Ascomycota</taxon>
        <taxon>Pezizomycotina</taxon>
        <taxon>Dothideomycetes</taxon>
        <taxon>Dothideomycetes incertae sedis</taxon>
        <taxon>Microthyriales</taxon>
        <taxon>Microthyriaceae</taxon>
        <taxon>Microthyrium</taxon>
    </lineage>
</organism>
<gene>
    <name evidence="2" type="ORF">BT63DRAFT_455588</name>
</gene>
<name>A0A6A6UEU2_9PEZI</name>
<keyword evidence="3" id="KW-1185">Reference proteome</keyword>
<protein>
    <submittedName>
        <fullName evidence="2">Uncharacterized protein</fullName>
    </submittedName>
</protein>
<feature type="region of interest" description="Disordered" evidence="1">
    <location>
        <begin position="1"/>
        <end position="23"/>
    </location>
</feature>
<evidence type="ECO:0000313" key="3">
    <source>
        <dbReference type="Proteomes" id="UP000799302"/>
    </source>
</evidence>
<dbReference type="Proteomes" id="UP000799302">
    <property type="component" value="Unassembled WGS sequence"/>
</dbReference>